<sequence length="231" mass="26019">MIISIGENTLLKLLISQISNNFLCDILEEDILKQALVPALTRSELCFKENVKKYYWTESGDLIFSPFHSDQYATFLYFLGQTLWKEYNNTVLADKVYCLNKMLNSFDLFYKVELPQVFACIHPVGSVIGRALFGNYFIFQQNCNVGENGGKNPVIGDFVWLCANSSVIGSSKIGNNVIISSGSIVKDQEVPDNSIVFGISPNLIFKNKPIDYFYQQSPFKSHVKASISGEF</sequence>
<organism evidence="1 2">
    <name type="scientific">Leptospira weilii str. 2006001853</name>
    <dbReference type="NCBI Taxonomy" id="1001589"/>
    <lineage>
        <taxon>Bacteria</taxon>
        <taxon>Pseudomonadati</taxon>
        <taxon>Spirochaetota</taxon>
        <taxon>Spirochaetia</taxon>
        <taxon>Leptospirales</taxon>
        <taxon>Leptospiraceae</taxon>
        <taxon>Leptospira</taxon>
    </lineage>
</organism>
<dbReference type="Proteomes" id="UP000001338">
    <property type="component" value="Unassembled WGS sequence"/>
</dbReference>
<accession>A0A828Z9B6</accession>
<dbReference type="GeneID" id="61113203"/>
<dbReference type="Pfam" id="PF00132">
    <property type="entry name" value="Hexapep"/>
    <property type="match status" value="1"/>
</dbReference>
<proteinExistence type="predicted"/>
<dbReference type="InterPro" id="IPR011004">
    <property type="entry name" value="Trimer_LpxA-like_sf"/>
</dbReference>
<dbReference type="RefSeq" id="WP_004498739.1">
    <property type="nucleotide sequence ID" value="NZ_AFLV02000009.1"/>
</dbReference>
<gene>
    <name evidence="1" type="ORF">LEP1GSC036_0825</name>
</gene>
<dbReference type="SUPFAM" id="SSF51161">
    <property type="entry name" value="Trimeric LpxA-like enzymes"/>
    <property type="match status" value="1"/>
</dbReference>
<name>A0A828Z9B6_9LEPT</name>
<dbReference type="AlphaFoldDB" id="A0A828Z9B6"/>
<dbReference type="InterPro" id="IPR001451">
    <property type="entry name" value="Hexapep"/>
</dbReference>
<evidence type="ECO:0000313" key="2">
    <source>
        <dbReference type="Proteomes" id="UP000001338"/>
    </source>
</evidence>
<reference evidence="1 2" key="1">
    <citation type="submission" date="2012-10" db="EMBL/GenBank/DDBJ databases">
        <authorList>
            <person name="Harkins D.M."/>
            <person name="Durkin A.S."/>
            <person name="Brinkac L.M."/>
            <person name="Haft D.H."/>
            <person name="Selengut J.D."/>
            <person name="Sanka R."/>
            <person name="DePew J."/>
            <person name="Purushe J."/>
            <person name="Whelen A.C."/>
            <person name="Vinetz J.M."/>
            <person name="Sutton G.G."/>
            <person name="Nierman W.C."/>
            <person name="Fouts D.E."/>
        </authorList>
    </citation>
    <scope>NUCLEOTIDE SEQUENCE [LARGE SCALE GENOMIC DNA]</scope>
    <source>
        <strain evidence="1 2">2006001853</strain>
    </source>
</reference>
<evidence type="ECO:0000313" key="1">
    <source>
        <dbReference type="EMBL" id="EKR66040.1"/>
    </source>
</evidence>
<dbReference type="GO" id="GO:0016740">
    <property type="term" value="F:transferase activity"/>
    <property type="evidence" value="ECO:0007669"/>
    <property type="project" value="UniProtKB-KW"/>
</dbReference>
<comment type="caution">
    <text evidence="1">The sequence shown here is derived from an EMBL/GenBank/DDBJ whole genome shotgun (WGS) entry which is preliminary data.</text>
</comment>
<dbReference type="EMBL" id="AFLV02000009">
    <property type="protein sequence ID" value="EKR66040.1"/>
    <property type="molecule type" value="Genomic_DNA"/>
</dbReference>
<protein>
    <submittedName>
        <fullName evidence="1">Transferase hexapeptide repeat protein</fullName>
    </submittedName>
</protein>
<keyword evidence="1" id="KW-0808">Transferase</keyword>
<dbReference type="Gene3D" id="2.160.10.10">
    <property type="entry name" value="Hexapeptide repeat proteins"/>
    <property type="match status" value="1"/>
</dbReference>